<feature type="region of interest" description="Disordered" evidence="1">
    <location>
        <begin position="459"/>
        <end position="481"/>
    </location>
</feature>
<evidence type="ECO:0008006" key="4">
    <source>
        <dbReference type="Google" id="ProtNLM"/>
    </source>
</evidence>
<name>A0A427Y796_9TREE</name>
<keyword evidence="3" id="KW-1185">Reference proteome</keyword>
<proteinExistence type="predicted"/>
<dbReference type="STRING" id="1890683.A0A427Y796"/>
<dbReference type="SUPFAM" id="SSF52047">
    <property type="entry name" value="RNI-like"/>
    <property type="match status" value="1"/>
</dbReference>
<accession>A0A427Y796</accession>
<reference evidence="2 3" key="1">
    <citation type="submission" date="2018-11" db="EMBL/GenBank/DDBJ databases">
        <title>Genome sequence of Saitozyma podzolica DSM 27192.</title>
        <authorList>
            <person name="Aliyu H."/>
            <person name="Gorte O."/>
            <person name="Ochsenreither K."/>
        </authorList>
    </citation>
    <scope>NUCLEOTIDE SEQUENCE [LARGE SCALE GENOMIC DNA]</scope>
    <source>
        <strain evidence="2 3">DSM 27192</strain>
    </source>
</reference>
<dbReference type="Proteomes" id="UP000279259">
    <property type="component" value="Unassembled WGS sequence"/>
</dbReference>
<dbReference type="OrthoDB" id="2585512at2759"/>
<gene>
    <name evidence="2" type="ORF">EHS25_003423</name>
</gene>
<comment type="caution">
    <text evidence="2">The sequence shown here is derived from an EMBL/GenBank/DDBJ whole genome shotgun (WGS) entry which is preliminary data.</text>
</comment>
<dbReference type="InterPro" id="IPR032675">
    <property type="entry name" value="LRR_dom_sf"/>
</dbReference>
<evidence type="ECO:0000313" key="3">
    <source>
        <dbReference type="Proteomes" id="UP000279259"/>
    </source>
</evidence>
<dbReference type="Gene3D" id="3.80.10.10">
    <property type="entry name" value="Ribonuclease Inhibitor"/>
    <property type="match status" value="1"/>
</dbReference>
<dbReference type="AlphaFoldDB" id="A0A427Y796"/>
<feature type="compositionally biased region" description="Low complexity" evidence="1">
    <location>
        <begin position="459"/>
        <end position="473"/>
    </location>
</feature>
<sequence>MDDELHHLDTELRAIQLYANEAPRLQPIRLGIDKMFLRAHQWASTSAPAPIARPPSPPRRAAIFPLPKPMEGDRQTSPLGGLFEFPELIPHVLEWFEHPRDLAVLCRVSKGFNGVARKKLYQNIWVRPWEENCHFKLVLLLETLSNNAELCKLVRKLDVRFFPLATRGGERYTLDDQVERAFSYMTNLEHLVWTRDKSLTPALVERMSELPGLRSLEISGHSYRYYDAKLLGSMPHLEDLRVMMPDSAFRDVLVDVVKRLDARRTGGLRGLGIICRTSPLIDDAMLKAMAPHLRQLRRLTLWGCTRVTKAGVFALLQESENLEELSIDALPHSGLLDMSQAPEMPFLHTYSLSISAPHRTPLLLTTDDLPLLPPAPHLTTLLLTLSGSRAHLPYGGVPHLVSQADWSQIARLSLINLVVSAPQLDSILHASPGMEELYISVNGKTTLFDSESLRCTGSGASEASEARARQGATGATGGKVESGTTGLRILHVNAPEKWGPTPDDLAELAKGIETLREVGSGNRVYEVHRREGGEVELSRWSRTWTPGYFQVWRG</sequence>
<organism evidence="2 3">
    <name type="scientific">Saitozyma podzolica</name>
    <dbReference type="NCBI Taxonomy" id="1890683"/>
    <lineage>
        <taxon>Eukaryota</taxon>
        <taxon>Fungi</taxon>
        <taxon>Dikarya</taxon>
        <taxon>Basidiomycota</taxon>
        <taxon>Agaricomycotina</taxon>
        <taxon>Tremellomycetes</taxon>
        <taxon>Tremellales</taxon>
        <taxon>Trimorphomycetaceae</taxon>
        <taxon>Saitozyma</taxon>
    </lineage>
</organism>
<dbReference type="EMBL" id="RSCD01000018">
    <property type="protein sequence ID" value="RSH86936.1"/>
    <property type="molecule type" value="Genomic_DNA"/>
</dbReference>
<evidence type="ECO:0000256" key="1">
    <source>
        <dbReference type="SAM" id="MobiDB-lite"/>
    </source>
</evidence>
<evidence type="ECO:0000313" key="2">
    <source>
        <dbReference type="EMBL" id="RSH86936.1"/>
    </source>
</evidence>
<protein>
    <recommendedName>
        <fullName evidence="4">F-box domain-containing protein</fullName>
    </recommendedName>
</protein>